<organism evidence="3 4">
    <name type="scientific">Escherichia phage vB_EcoM_JS09</name>
    <dbReference type="NCBI Taxonomy" id="1430444"/>
    <lineage>
        <taxon>Viruses</taxon>
        <taxon>Duplodnaviria</taxon>
        <taxon>Heunggongvirae</taxon>
        <taxon>Uroviricota</taxon>
        <taxon>Caudoviricetes</taxon>
        <taxon>Pantevenvirales</taxon>
        <taxon>Straboviridae</taxon>
        <taxon>Tevenvirinae</taxon>
        <taxon>Mosigvirus</taxon>
        <taxon>Mosigvirus JS09</taxon>
    </lineage>
</organism>
<dbReference type="Gene3D" id="2.60.120.640">
    <property type="entry name" value="gp9"/>
    <property type="match status" value="1"/>
</dbReference>
<dbReference type="SUPFAM" id="SSF50017">
    <property type="entry name" value="gp9"/>
    <property type="match status" value="1"/>
</dbReference>
<dbReference type="GO" id="GO:0019076">
    <property type="term" value="P:viral release from host cell"/>
    <property type="evidence" value="ECO:0007669"/>
    <property type="project" value="InterPro"/>
</dbReference>
<dbReference type="EMBL" id="KF582788">
    <property type="protein sequence ID" value="AIA79963.1"/>
    <property type="molecule type" value="Genomic_DNA"/>
</dbReference>
<reference evidence="3" key="1">
    <citation type="submission" date="2015-07" db="EMBL/GenBank/DDBJ databases">
        <title>Isolation and characterization of a novel lytic T4-like coliphage vB_EcoM_JS09 infecting APEC.</title>
        <authorList>
            <person name="Zhou Y."/>
            <person name="Bao H.D."/>
            <person name="Zhang H."/>
            <person name="Wang R."/>
        </authorList>
    </citation>
    <scope>NUCLEOTIDE SEQUENCE</scope>
</reference>
<feature type="domain" description="Baseplate structural protein Gp9/Gp10 N-terminal" evidence="1">
    <location>
        <begin position="9"/>
        <end position="171"/>
    </location>
</feature>
<gene>
    <name evidence="3" type="ORF">JS09_015</name>
</gene>
<dbReference type="InterPro" id="IPR008987">
    <property type="entry name" value="Baseplate_struct_prot_Gp9/10_N"/>
</dbReference>
<dbReference type="Gene3D" id="2.60.40.1680">
    <property type="entry name" value="4-oxalocrotonate tautomerase-like"/>
    <property type="match status" value="1"/>
</dbReference>
<dbReference type="InterPro" id="IPR027411">
    <property type="entry name" value="Gp9/Gp10_mid_dom_sf"/>
</dbReference>
<accession>A0A060BMC1</accession>
<sequence>MAFFKQTPKQLIDTGEIGNASTGDILFDGGNKINDDINAIYNAFGDQRKMAVADGTGPTGQTIHATGYYQKGKAVDYQTPIKPGTMHDIDASDGGVIVIIDRPELGDSVEFINSNGSISVNNPLSIQVTDGSIKGVLNNLVISTPYTHVVLRCIELNGPTSVWNYSTDSMFGQKESPVDGTWSLTGNTVSIPLFYRTDYNMAKLLVTCQSADGRKIKTCEINILIDTINSEVLSTEFAVMRVGNVDETDEIANISFSIINNFATMTITSDIIGLRSAVKIISTQKIGVAQ</sequence>
<name>A0A060BMC1_9CAUD</name>
<evidence type="ECO:0000313" key="3">
    <source>
        <dbReference type="EMBL" id="AIA79963.1"/>
    </source>
</evidence>
<dbReference type="InterPro" id="IPR036240">
    <property type="entry name" value="Gp9-like_sf"/>
</dbReference>
<dbReference type="Pfam" id="PF07880">
    <property type="entry name" value="T4_gp9_10_N"/>
    <property type="match status" value="1"/>
</dbReference>
<evidence type="ECO:0000313" key="4">
    <source>
        <dbReference type="Proteomes" id="UP000019733"/>
    </source>
</evidence>
<evidence type="ECO:0000259" key="2">
    <source>
        <dbReference type="Pfam" id="PF23618"/>
    </source>
</evidence>
<dbReference type="GeneID" id="19524722"/>
<dbReference type="InterPro" id="IPR056391">
    <property type="entry name" value="Baseplate_gp9_C"/>
</dbReference>
<proteinExistence type="predicted"/>
<dbReference type="OrthoDB" id="5964at10239"/>
<dbReference type="Gene3D" id="1.20.5.960">
    <property type="entry name" value="Bacteriophage t4 gene product 9 (gp9)"/>
    <property type="match status" value="1"/>
</dbReference>
<dbReference type="Proteomes" id="UP000019733">
    <property type="component" value="Segment"/>
</dbReference>
<dbReference type="KEGG" id="vg:19524722"/>
<protein>
    <submittedName>
        <fullName evidence="3">Baseplate wedge tail fiber connector</fullName>
    </submittedName>
</protein>
<evidence type="ECO:0000259" key="1">
    <source>
        <dbReference type="Pfam" id="PF07880"/>
    </source>
</evidence>
<dbReference type="Pfam" id="PF23618">
    <property type="entry name" value="T4_gp9_10_C"/>
    <property type="match status" value="1"/>
</dbReference>
<dbReference type="InterPro" id="IPR027412">
    <property type="entry name" value="Gp9_C_dom_sf"/>
</dbReference>
<dbReference type="RefSeq" id="YP_009037338.1">
    <property type="nucleotide sequence ID" value="NC_024124.2"/>
</dbReference>
<feature type="domain" description="Baseplate protein gp9-like C-terminal" evidence="2">
    <location>
        <begin position="172"/>
        <end position="270"/>
    </location>
</feature>
<keyword evidence="4" id="KW-1185">Reference proteome</keyword>